<evidence type="ECO:0000256" key="4">
    <source>
        <dbReference type="ARBA" id="ARBA00022737"/>
    </source>
</evidence>
<evidence type="ECO:0000256" key="5">
    <source>
        <dbReference type="ARBA" id="ARBA00022833"/>
    </source>
</evidence>
<evidence type="ECO:0000256" key="7">
    <source>
        <dbReference type="ARBA" id="ARBA00023038"/>
    </source>
</evidence>
<dbReference type="GO" id="GO:0030036">
    <property type="term" value="P:actin cytoskeleton organization"/>
    <property type="evidence" value="ECO:0007669"/>
    <property type="project" value="TreeGrafter"/>
</dbReference>
<dbReference type="FunFam" id="2.10.110.10:FF:000009">
    <property type="entry name" value="Paxillin isoform 1"/>
    <property type="match status" value="1"/>
</dbReference>
<dbReference type="Proteomes" id="UP000792457">
    <property type="component" value="Unassembled WGS sequence"/>
</dbReference>
<dbReference type="Gene3D" id="2.10.110.10">
    <property type="entry name" value="Cysteine Rich Protein"/>
    <property type="match status" value="3"/>
</dbReference>
<evidence type="ECO:0000256" key="1">
    <source>
        <dbReference type="ARBA" id="ARBA00004282"/>
    </source>
</evidence>
<evidence type="ECO:0000256" key="6">
    <source>
        <dbReference type="ARBA" id="ARBA00022949"/>
    </source>
</evidence>
<name>A0A8K0JXY1_LADFU</name>
<dbReference type="InterPro" id="IPR001781">
    <property type="entry name" value="Znf_LIM"/>
</dbReference>
<evidence type="ECO:0000313" key="12">
    <source>
        <dbReference type="Proteomes" id="UP000792457"/>
    </source>
</evidence>
<keyword evidence="6" id="KW-0965">Cell junction</keyword>
<dbReference type="GO" id="GO:0031941">
    <property type="term" value="C:filamentous actin"/>
    <property type="evidence" value="ECO:0007669"/>
    <property type="project" value="TreeGrafter"/>
</dbReference>
<keyword evidence="3 9" id="KW-0479">Metal-binding</keyword>
<evidence type="ECO:0000256" key="2">
    <source>
        <dbReference type="ARBA" id="ARBA00022490"/>
    </source>
</evidence>
<dbReference type="GO" id="GO:0051371">
    <property type="term" value="F:muscle alpha-actinin binding"/>
    <property type="evidence" value="ECO:0007669"/>
    <property type="project" value="TreeGrafter"/>
</dbReference>
<evidence type="ECO:0000256" key="3">
    <source>
        <dbReference type="ARBA" id="ARBA00022723"/>
    </source>
</evidence>
<keyword evidence="4" id="KW-0677">Repeat</keyword>
<sequence>MNTGMDETSIVTSRPICSDCNQEIMSNGVFALSKMWHPEHFKCNECQKPITTDKFYEKDGHPYCENDFNSLFQVKCAKCKDPINDQSYINALNKTWHTHHFFCTECEKPLVGSTYMEKESNPYCELDYHKLFTMKCDACNEPITDFKMVALGKNWHKDCLACQMCKKNVPMVIVEEKAICYDCMIK</sequence>
<dbReference type="PROSITE" id="PS00478">
    <property type="entry name" value="LIM_DOMAIN_1"/>
    <property type="match status" value="3"/>
</dbReference>
<feature type="domain" description="LIM zinc-binding" evidence="10">
    <location>
        <begin position="74"/>
        <end position="134"/>
    </location>
</feature>
<evidence type="ECO:0000259" key="10">
    <source>
        <dbReference type="PROSITE" id="PS50023"/>
    </source>
</evidence>
<dbReference type="Pfam" id="PF00412">
    <property type="entry name" value="LIM"/>
    <property type="match status" value="3"/>
</dbReference>
<dbReference type="GO" id="GO:0055120">
    <property type="term" value="C:striated muscle dense body"/>
    <property type="evidence" value="ECO:0007669"/>
    <property type="project" value="UniProtKB-ARBA"/>
</dbReference>
<dbReference type="EMBL" id="KZ308199">
    <property type="protein sequence ID" value="KAG8224514.1"/>
    <property type="molecule type" value="Genomic_DNA"/>
</dbReference>
<organism evidence="11 12">
    <name type="scientific">Ladona fulva</name>
    <name type="common">Scarce chaser dragonfly</name>
    <name type="synonym">Libellula fulva</name>
    <dbReference type="NCBI Taxonomy" id="123851"/>
    <lineage>
        <taxon>Eukaryota</taxon>
        <taxon>Metazoa</taxon>
        <taxon>Ecdysozoa</taxon>
        <taxon>Arthropoda</taxon>
        <taxon>Hexapoda</taxon>
        <taxon>Insecta</taxon>
        <taxon>Pterygota</taxon>
        <taxon>Palaeoptera</taxon>
        <taxon>Odonata</taxon>
        <taxon>Epiprocta</taxon>
        <taxon>Anisoptera</taxon>
        <taxon>Libelluloidea</taxon>
        <taxon>Libellulidae</taxon>
        <taxon>Ladona</taxon>
    </lineage>
</organism>
<dbReference type="GO" id="GO:0030018">
    <property type="term" value="C:Z disc"/>
    <property type="evidence" value="ECO:0007669"/>
    <property type="project" value="TreeGrafter"/>
</dbReference>
<dbReference type="OrthoDB" id="1112565at2759"/>
<reference evidence="11" key="2">
    <citation type="submission" date="2017-10" db="EMBL/GenBank/DDBJ databases">
        <title>Ladona fulva Genome sequencing and assembly.</title>
        <authorList>
            <person name="Murali S."/>
            <person name="Richards S."/>
            <person name="Bandaranaike D."/>
            <person name="Bellair M."/>
            <person name="Blankenburg K."/>
            <person name="Chao H."/>
            <person name="Dinh H."/>
            <person name="Doddapaneni H."/>
            <person name="Dugan-Rocha S."/>
            <person name="Elkadiri S."/>
            <person name="Gnanaolivu R."/>
            <person name="Hernandez B."/>
            <person name="Skinner E."/>
            <person name="Javaid M."/>
            <person name="Lee S."/>
            <person name="Li M."/>
            <person name="Ming W."/>
            <person name="Munidasa M."/>
            <person name="Muniz J."/>
            <person name="Nguyen L."/>
            <person name="Hughes D."/>
            <person name="Osuji N."/>
            <person name="Pu L.-L."/>
            <person name="Puazo M."/>
            <person name="Qu C."/>
            <person name="Quiroz J."/>
            <person name="Raj R."/>
            <person name="Weissenberger G."/>
            <person name="Xin Y."/>
            <person name="Zou X."/>
            <person name="Han Y."/>
            <person name="Worley K."/>
            <person name="Muzny D."/>
            <person name="Gibbs R."/>
        </authorList>
    </citation>
    <scope>NUCLEOTIDE SEQUENCE</scope>
    <source>
        <strain evidence="11">Sampled in the wild</strain>
    </source>
</reference>
<dbReference type="GO" id="GO:0001725">
    <property type="term" value="C:stress fiber"/>
    <property type="evidence" value="ECO:0007669"/>
    <property type="project" value="TreeGrafter"/>
</dbReference>
<feature type="domain" description="LIM zinc-binding" evidence="10">
    <location>
        <begin position="15"/>
        <end position="73"/>
    </location>
</feature>
<protein>
    <recommendedName>
        <fullName evidence="10">LIM zinc-binding domain-containing protein</fullName>
    </recommendedName>
</protein>
<keyword evidence="2" id="KW-0963">Cytoplasm</keyword>
<dbReference type="CDD" id="cd08368">
    <property type="entry name" value="LIM"/>
    <property type="match status" value="1"/>
</dbReference>
<dbReference type="InterPro" id="IPR050604">
    <property type="entry name" value="PDZ-LIM_domain"/>
</dbReference>
<proteinExistence type="predicted"/>
<comment type="caution">
    <text evidence="11">The sequence shown here is derived from an EMBL/GenBank/DDBJ whole genome shotgun (WGS) entry which is preliminary data.</text>
</comment>
<dbReference type="GO" id="GO:0046872">
    <property type="term" value="F:metal ion binding"/>
    <property type="evidence" value="ECO:0007669"/>
    <property type="project" value="UniProtKB-KW"/>
</dbReference>
<accession>A0A8K0JXY1</accession>
<keyword evidence="7 9" id="KW-0440">LIM domain</keyword>
<dbReference type="GO" id="GO:0005912">
    <property type="term" value="C:adherens junction"/>
    <property type="evidence" value="ECO:0007669"/>
    <property type="project" value="TreeGrafter"/>
</dbReference>
<evidence type="ECO:0000256" key="8">
    <source>
        <dbReference type="ARBA" id="ARBA00037833"/>
    </source>
</evidence>
<dbReference type="SMART" id="SM00132">
    <property type="entry name" value="LIM"/>
    <property type="match status" value="3"/>
</dbReference>
<keyword evidence="12" id="KW-1185">Reference proteome</keyword>
<dbReference type="GO" id="GO:0003779">
    <property type="term" value="F:actin binding"/>
    <property type="evidence" value="ECO:0007669"/>
    <property type="project" value="TreeGrafter"/>
</dbReference>
<keyword evidence="5 9" id="KW-0862">Zinc</keyword>
<dbReference type="AlphaFoldDB" id="A0A8K0JXY1"/>
<dbReference type="PANTHER" id="PTHR24214:SF38">
    <property type="entry name" value="PDZ AND LIM DOMAIN PROTEIN ZASP-RELATED"/>
    <property type="match status" value="1"/>
</dbReference>
<dbReference type="FunFam" id="2.10.110.10:FF:000008">
    <property type="entry name" value="Paxillin isoform 1"/>
    <property type="match status" value="1"/>
</dbReference>
<dbReference type="SUPFAM" id="SSF57716">
    <property type="entry name" value="Glucocorticoid receptor-like (DNA-binding domain)"/>
    <property type="match status" value="3"/>
</dbReference>
<dbReference type="PROSITE" id="PS50023">
    <property type="entry name" value="LIM_DOMAIN_2"/>
    <property type="match status" value="2"/>
</dbReference>
<evidence type="ECO:0000256" key="9">
    <source>
        <dbReference type="PROSITE-ProRule" id="PRU00125"/>
    </source>
</evidence>
<reference evidence="11" key="1">
    <citation type="submission" date="2013-04" db="EMBL/GenBank/DDBJ databases">
        <authorList>
            <person name="Qu J."/>
            <person name="Murali S.C."/>
            <person name="Bandaranaike D."/>
            <person name="Bellair M."/>
            <person name="Blankenburg K."/>
            <person name="Chao H."/>
            <person name="Dinh H."/>
            <person name="Doddapaneni H."/>
            <person name="Downs B."/>
            <person name="Dugan-Rocha S."/>
            <person name="Elkadiri S."/>
            <person name="Gnanaolivu R.D."/>
            <person name="Hernandez B."/>
            <person name="Javaid M."/>
            <person name="Jayaseelan J.C."/>
            <person name="Lee S."/>
            <person name="Li M."/>
            <person name="Ming W."/>
            <person name="Munidasa M."/>
            <person name="Muniz J."/>
            <person name="Nguyen L."/>
            <person name="Ongeri F."/>
            <person name="Osuji N."/>
            <person name="Pu L.-L."/>
            <person name="Puazo M."/>
            <person name="Qu C."/>
            <person name="Quiroz J."/>
            <person name="Raj R."/>
            <person name="Weissenberger G."/>
            <person name="Xin Y."/>
            <person name="Zou X."/>
            <person name="Han Y."/>
            <person name="Richards S."/>
            <person name="Worley K."/>
            <person name="Muzny D."/>
            <person name="Gibbs R."/>
        </authorList>
    </citation>
    <scope>NUCLEOTIDE SEQUENCE</scope>
    <source>
        <strain evidence="11">Sampled in the wild</strain>
    </source>
</reference>
<dbReference type="GO" id="GO:0061061">
    <property type="term" value="P:muscle structure development"/>
    <property type="evidence" value="ECO:0007669"/>
    <property type="project" value="TreeGrafter"/>
</dbReference>
<evidence type="ECO:0000313" key="11">
    <source>
        <dbReference type="EMBL" id="KAG8224514.1"/>
    </source>
</evidence>
<comment type="subcellular location">
    <subcellularLocation>
        <location evidence="1">Cell junction</location>
    </subcellularLocation>
    <subcellularLocation>
        <location evidence="8">Cytoplasm</location>
        <location evidence="8">Myofibril</location>
        <location evidence="8">Sarcomere</location>
        <location evidence="8">M line</location>
    </subcellularLocation>
</comment>
<dbReference type="GO" id="GO:0031430">
    <property type="term" value="C:M band"/>
    <property type="evidence" value="ECO:0007669"/>
    <property type="project" value="UniProtKB-SubCell"/>
</dbReference>
<dbReference type="PANTHER" id="PTHR24214">
    <property type="entry name" value="PDZ AND LIM DOMAIN PROTEIN ZASP"/>
    <property type="match status" value="1"/>
</dbReference>
<gene>
    <name evidence="11" type="ORF">J437_LFUL004205</name>
</gene>